<feature type="compositionally biased region" description="Low complexity" evidence="3">
    <location>
        <begin position="302"/>
        <end position="311"/>
    </location>
</feature>
<dbReference type="Proteomes" id="UP000749646">
    <property type="component" value="Unassembled WGS sequence"/>
</dbReference>
<dbReference type="InterPro" id="IPR053246">
    <property type="entry name" value="NS_splicing_regulatory_protein"/>
</dbReference>
<feature type="compositionally biased region" description="Basic and acidic residues" evidence="3">
    <location>
        <begin position="240"/>
        <end position="267"/>
    </location>
</feature>
<name>A0A9P6J694_9FUNG</name>
<feature type="region of interest" description="Disordered" evidence="3">
    <location>
        <begin position="1"/>
        <end position="76"/>
    </location>
</feature>
<reference evidence="5" key="1">
    <citation type="journal article" date="2020" name="Fungal Divers.">
        <title>Resolving the Mortierellaceae phylogeny through synthesis of multi-gene phylogenetics and phylogenomics.</title>
        <authorList>
            <person name="Vandepol N."/>
            <person name="Liber J."/>
            <person name="Desiro A."/>
            <person name="Na H."/>
            <person name="Kennedy M."/>
            <person name="Barry K."/>
            <person name="Grigoriev I.V."/>
            <person name="Miller A.N."/>
            <person name="O'Donnell K."/>
            <person name="Stajich J.E."/>
            <person name="Bonito G."/>
        </authorList>
    </citation>
    <scope>NUCLEOTIDE SEQUENCE</scope>
    <source>
        <strain evidence="5">MES-2147</strain>
    </source>
</reference>
<keyword evidence="6" id="KW-1185">Reference proteome</keyword>
<keyword evidence="2" id="KW-0175">Coiled coil</keyword>
<dbReference type="PANTHER" id="PTHR47845:SF1">
    <property type="entry name" value="NUCLEAR SPECKLE SPLICING REGULATORY PROTEIN 1 HOMOLOG"/>
    <property type="match status" value="1"/>
</dbReference>
<evidence type="ECO:0000256" key="1">
    <source>
        <dbReference type="ARBA" id="ARBA00010126"/>
    </source>
</evidence>
<feature type="region of interest" description="Disordered" evidence="3">
    <location>
        <begin position="145"/>
        <end position="178"/>
    </location>
</feature>
<dbReference type="Pfam" id="PF09745">
    <property type="entry name" value="NSRP1_N"/>
    <property type="match status" value="1"/>
</dbReference>
<dbReference type="GO" id="GO:0000381">
    <property type="term" value="P:regulation of alternative mRNA splicing, via spliceosome"/>
    <property type="evidence" value="ECO:0007669"/>
    <property type="project" value="InterPro"/>
</dbReference>
<evidence type="ECO:0000313" key="5">
    <source>
        <dbReference type="EMBL" id="KAF9963483.1"/>
    </source>
</evidence>
<accession>A0A9P6J694</accession>
<dbReference type="InterPro" id="IPR018612">
    <property type="entry name" value="NSRP1_N"/>
</dbReference>
<feature type="compositionally biased region" description="Acidic residues" evidence="3">
    <location>
        <begin position="42"/>
        <end position="52"/>
    </location>
</feature>
<evidence type="ECO:0000256" key="2">
    <source>
        <dbReference type="ARBA" id="ARBA00023054"/>
    </source>
</evidence>
<dbReference type="AlphaFoldDB" id="A0A9P6J694"/>
<proteinExistence type="inferred from homology"/>
<evidence type="ECO:0000256" key="3">
    <source>
        <dbReference type="SAM" id="MobiDB-lite"/>
    </source>
</evidence>
<feature type="region of interest" description="Disordered" evidence="3">
    <location>
        <begin position="294"/>
        <end position="333"/>
    </location>
</feature>
<dbReference type="OrthoDB" id="2446581at2759"/>
<protein>
    <recommendedName>
        <fullName evidence="4">Nuclear speckle splicing regulatory protein 1 N-terminal domain-containing protein</fullName>
    </recommendedName>
</protein>
<organism evidence="5 6">
    <name type="scientific">Modicella reniformis</name>
    <dbReference type="NCBI Taxonomy" id="1440133"/>
    <lineage>
        <taxon>Eukaryota</taxon>
        <taxon>Fungi</taxon>
        <taxon>Fungi incertae sedis</taxon>
        <taxon>Mucoromycota</taxon>
        <taxon>Mortierellomycotina</taxon>
        <taxon>Mortierellomycetes</taxon>
        <taxon>Mortierellales</taxon>
        <taxon>Mortierellaceae</taxon>
        <taxon>Modicella</taxon>
    </lineage>
</organism>
<dbReference type="EMBL" id="JAAAHW010006287">
    <property type="protein sequence ID" value="KAF9963483.1"/>
    <property type="molecule type" value="Genomic_DNA"/>
</dbReference>
<feature type="region of interest" description="Disordered" evidence="3">
    <location>
        <begin position="239"/>
        <end position="267"/>
    </location>
</feature>
<gene>
    <name evidence="5" type="ORF">BGZ65_003037</name>
</gene>
<dbReference type="PANTHER" id="PTHR47845">
    <property type="entry name" value="NUCLEAR SPECKLE SPLICING REGULATORY PROTEIN 1 HOMOLOG"/>
    <property type="match status" value="1"/>
</dbReference>
<feature type="domain" description="Nuclear speckle splicing regulatory protein 1 N-terminal" evidence="4">
    <location>
        <begin position="94"/>
        <end position="208"/>
    </location>
</feature>
<comment type="caution">
    <text evidence="5">The sequence shown here is derived from an EMBL/GenBank/DDBJ whole genome shotgun (WGS) entry which is preliminary data.</text>
</comment>
<evidence type="ECO:0000259" key="4">
    <source>
        <dbReference type="Pfam" id="PF09745"/>
    </source>
</evidence>
<sequence length="333" mass="37513">MSGMQFGLNIKKKGSVLAKPKPAAARPVGGRSAFDDHSSDDDKLDEDDDDGSNDQSSSKPKQASSSYQATSTSAVNKTLRPYASSTLQSTAVIEQQNAALAQDATVFDYDGVYDQLKAVDRARELARKQDSLERKPKYVTALKEAAETRKRDRQIAEEKRLEREREKEGDEFKDKEMFITPAYKAQKEAMRLAEEEERKKEEMMAKDTDGSLMRGFYRTLLDERAKLRPSGTDLATMLKDAGDTEATKALEKEKRDNEKEDWERAKEARERGMNVVLNDDGKIVDKRDLLTGGLNILKKKSTTTTSSLSSRSDSHRSSNHDRNRTGHKDAKYR</sequence>
<comment type="similarity">
    <text evidence="1">Belongs to the NSRP1 family.</text>
</comment>
<feature type="non-terminal residue" evidence="5">
    <location>
        <position position="333"/>
    </location>
</feature>
<evidence type="ECO:0000313" key="6">
    <source>
        <dbReference type="Proteomes" id="UP000749646"/>
    </source>
</evidence>
<feature type="compositionally biased region" description="Basic and acidic residues" evidence="3">
    <location>
        <begin position="145"/>
        <end position="177"/>
    </location>
</feature>
<feature type="compositionally biased region" description="Basic and acidic residues" evidence="3">
    <location>
        <begin position="312"/>
        <end position="333"/>
    </location>
</feature>
<feature type="region of interest" description="Disordered" evidence="3">
    <location>
        <begin position="188"/>
        <end position="207"/>
    </location>
</feature>
<feature type="compositionally biased region" description="Low complexity" evidence="3">
    <location>
        <begin position="53"/>
        <end position="74"/>
    </location>
</feature>